<organism evidence="2">
    <name type="scientific">Terrestrivirus sp</name>
    <dbReference type="NCBI Taxonomy" id="2487775"/>
    <lineage>
        <taxon>Viruses</taxon>
        <taxon>Varidnaviria</taxon>
        <taxon>Bamfordvirae</taxon>
        <taxon>Nucleocytoviricota</taxon>
        <taxon>Megaviricetes</taxon>
        <taxon>Imitervirales</taxon>
        <taxon>Mimiviridae</taxon>
        <taxon>Klosneuvirinae</taxon>
    </lineage>
</organism>
<feature type="compositionally biased region" description="Low complexity" evidence="1">
    <location>
        <begin position="81"/>
        <end position="108"/>
    </location>
</feature>
<evidence type="ECO:0000313" key="2">
    <source>
        <dbReference type="EMBL" id="AYV76392.1"/>
    </source>
</evidence>
<reference evidence="2" key="1">
    <citation type="submission" date="2018-10" db="EMBL/GenBank/DDBJ databases">
        <title>Hidden diversity of soil giant viruses.</title>
        <authorList>
            <person name="Schulz F."/>
            <person name="Alteio L."/>
            <person name="Goudeau D."/>
            <person name="Ryan E.M."/>
            <person name="Malmstrom R.R."/>
            <person name="Blanchard J."/>
            <person name="Woyke T."/>
        </authorList>
    </citation>
    <scope>NUCLEOTIDE SEQUENCE</scope>
    <source>
        <strain evidence="2">TEV1</strain>
    </source>
</reference>
<evidence type="ECO:0000256" key="1">
    <source>
        <dbReference type="SAM" id="MobiDB-lite"/>
    </source>
</evidence>
<dbReference type="EMBL" id="MK071984">
    <property type="protein sequence ID" value="AYV76392.1"/>
    <property type="molecule type" value="Genomic_DNA"/>
</dbReference>
<protein>
    <submittedName>
        <fullName evidence="2">Uncharacterized protein</fullName>
    </submittedName>
</protein>
<name>A0A3G4ZNE7_9VIRU</name>
<proteinExistence type="predicted"/>
<gene>
    <name evidence="2" type="ORF">Terrestrivirus6_18</name>
</gene>
<sequence length="114" mass="12189">MRRTFVGPGTPNHVVKTTSMIDPGVVNSTSYLKKQETDIINNPSGKNQEKKIELSTPTDDKNKTSSTSVKKSLESQKSPESSVTPVVKSGSSSSLSVLSSSVSNSTTISEKEKK</sequence>
<feature type="region of interest" description="Disordered" evidence="1">
    <location>
        <begin position="1"/>
        <end position="21"/>
    </location>
</feature>
<feature type="compositionally biased region" description="Polar residues" evidence="1">
    <location>
        <begin position="36"/>
        <end position="46"/>
    </location>
</feature>
<feature type="region of interest" description="Disordered" evidence="1">
    <location>
        <begin position="36"/>
        <end position="114"/>
    </location>
</feature>
<accession>A0A3G4ZNE7</accession>
<feature type="compositionally biased region" description="Basic and acidic residues" evidence="1">
    <location>
        <begin position="47"/>
        <end position="63"/>
    </location>
</feature>